<protein>
    <recommendedName>
        <fullName evidence="5">FAD-binding domain-containing protein</fullName>
    </recommendedName>
</protein>
<dbReference type="PANTHER" id="PTHR46972:SF1">
    <property type="entry name" value="FAD DEPENDENT OXIDOREDUCTASE DOMAIN-CONTAINING PROTEIN"/>
    <property type="match status" value="1"/>
</dbReference>
<proteinExistence type="predicted"/>
<dbReference type="AlphaFoldDB" id="A0AAW1RUS5"/>
<organism evidence="6 7">
    <name type="scientific">Apatococcus fuscideae</name>
    <dbReference type="NCBI Taxonomy" id="2026836"/>
    <lineage>
        <taxon>Eukaryota</taxon>
        <taxon>Viridiplantae</taxon>
        <taxon>Chlorophyta</taxon>
        <taxon>core chlorophytes</taxon>
        <taxon>Trebouxiophyceae</taxon>
        <taxon>Chlorellales</taxon>
        <taxon>Chlorellaceae</taxon>
        <taxon>Apatococcus</taxon>
    </lineage>
</organism>
<dbReference type="SUPFAM" id="SSF51905">
    <property type="entry name" value="FAD/NAD(P)-binding domain"/>
    <property type="match status" value="1"/>
</dbReference>
<evidence type="ECO:0000256" key="1">
    <source>
        <dbReference type="ARBA" id="ARBA00022630"/>
    </source>
</evidence>
<keyword evidence="7" id="KW-1185">Reference proteome</keyword>
<dbReference type="GO" id="GO:0004497">
    <property type="term" value="F:monooxygenase activity"/>
    <property type="evidence" value="ECO:0007669"/>
    <property type="project" value="UniProtKB-KW"/>
</dbReference>
<sequence>MSILAGKHICIAGAGIGGTCLAVALEKACKDSSISPLPKIELFERDASSSARQGVGYSFNLRDHQDTGSGGLKVLKDLELGIFEELAQCQEPGNTMHLCLQNFKQPLIQVARAPGEDPRAQELMRISRSQLRQTLLYRVTSGIHWGKVCTSAVPAAKPGGHVQLGFSDGSAVNCDLLVVADGTRSKLRACLLPRETNSYAGICMLMGRTEQLKELPPELLKGQYLAMGQRGVALFMCSVEKTTAMWSLSWKAPESTSAELNAIFQDPSAAQEYLTHEVQELAKGFPEPLPSLLHATKATSMVSYPCMDKLPHPNHDNGVVYLGDAWHPMSPFSGSGANMALVDAWELAQQLVTGRHTCIQEAIDAYATHAAPRARGEQDLWWSAWRK</sequence>
<dbReference type="Pfam" id="PF01494">
    <property type="entry name" value="FAD_binding_3"/>
    <property type="match status" value="1"/>
</dbReference>
<evidence type="ECO:0000313" key="6">
    <source>
        <dbReference type="EMBL" id="KAK9837382.1"/>
    </source>
</evidence>
<evidence type="ECO:0000256" key="3">
    <source>
        <dbReference type="ARBA" id="ARBA00023002"/>
    </source>
</evidence>
<keyword evidence="2" id="KW-0274">FAD</keyword>
<keyword evidence="3" id="KW-0560">Oxidoreductase</keyword>
<keyword evidence="4" id="KW-0503">Monooxygenase</keyword>
<keyword evidence="1" id="KW-0285">Flavoprotein</keyword>
<name>A0AAW1RUS5_9CHLO</name>
<reference evidence="6 7" key="1">
    <citation type="journal article" date="2024" name="Nat. Commun.">
        <title>Phylogenomics reveals the evolutionary origins of lichenization in chlorophyte algae.</title>
        <authorList>
            <person name="Puginier C."/>
            <person name="Libourel C."/>
            <person name="Otte J."/>
            <person name="Skaloud P."/>
            <person name="Haon M."/>
            <person name="Grisel S."/>
            <person name="Petersen M."/>
            <person name="Berrin J.G."/>
            <person name="Delaux P.M."/>
            <person name="Dal Grande F."/>
            <person name="Keller J."/>
        </authorList>
    </citation>
    <scope>NUCLEOTIDE SEQUENCE [LARGE SCALE GENOMIC DNA]</scope>
    <source>
        <strain evidence="6 7">SAG 2523</strain>
    </source>
</reference>
<evidence type="ECO:0000256" key="2">
    <source>
        <dbReference type="ARBA" id="ARBA00022827"/>
    </source>
</evidence>
<dbReference type="EMBL" id="JALJOV010001956">
    <property type="protein sequence ID" value="KAK9837382.1"/>
    <property type="molecule type" value="Genomic_DNA"/>
</dbReference>
<feature type="domain" description="FAD-binding" evidence="5">
    <location>
        <begin position="170"/>
        <end position="375"/>
    </location>
</feature>
<dbReference type="GO" id="GO:0071949">
    <property type="term" value="F:FAD binding"/>
    <property type="evidence" value="ECO:0007669"/>
    <property type="project" value="InterPro"/>
</dbReference>
<accession>A0AAW1RUS5</accession>
<dbReference type="InterPro" id="IPR002938">
    <property type="entry name" value="FAD-bd"/>
</dbReference>
<dbReference type="PANTHER" id="PTHR46972">
    <property type="entry name" value="MONOOXYGENASE ASQM-RELATED"/>
    <property type="match status" value="1"/>
</dbReference>
<dbReference type="Proteomes" id="UP001485043">
    <property type="component" value="Unassembled WGS sequence"/>
</dbReference>
<gene>
    <name evidence="6" type="ORF">WJX84_006687</name>
</gene>
<evidence type="ECO:0000256" key="4">
    <source>
        <dbReference type="ARBA" id="ARBA00023033"/>
    </source>
</evidence>
<evidence type="ECO:0000259" key="5">
    <source>
        <dbReference type="Pfam" id="PF01494"/>
    </source>
</evidence>
<dbReference type="PRINTS" id="PR00420">
    <property type="entry name" value="RNGMNOXGNASE"/>
</dbReference>
<evidence type="ECO:0000313" key="7">
    <source>
        <dbReference type="Proteomes" id="UP001485043"/>
    </source>
</evidence>
<dbReference type="Gene3D" id="3.50.50.60">
    <property type="entry name" value="FAD/NAD(P)-binding domain"/>
    <property type="match status" value="1"/>
</dbReference>
<comment type="caution">
    <text evidence="6">The sequence shown here is derived from an EMBL/GenBank/DDBJ whole genome shotgun (WGS) entry which is preliminary data.</text>
</comment>
<dbReference type="InterPro" id="IPR036188">
    <property type="entry name" value="FAD/NAD-bd_sf"/>
</dbReference>